<dbReference type="EMBL" id="WHYR01000010">
    <property type="protein sequence ID" value="MQL51706.1"/>
    <property type="molecule type" value="Genomic_DNA"/>
</dbReference>
<dbReference type="GO" id="GO:0008236">
    <property type="term" value="F:serine-type peptidase activity"/>
    <property type="evidence" value="ECO:0007669"/>
    <property type="project" value="InterPro"/>
</dbReference>
<evidence type="ECO:0000313" key="3">
    <source>
        <dbReference type="Proteomes" id="UP000441717"/>
    </source>
</evidence>
<reference evidence="2 3" key="1">
    <citation type="submission" date="2019-10" db="EMBL/GenBank/DDBJ databases">
        <title>Comparative genomics of sulfur disproportionating microorganisms.</title>
        <authorList>
            <person name="Ward L.M."/>
            <person name="Bertran E."/>
            <person name="Johnston D."/>
        </authorList>
    </citation>
    <scope>NUCLEOTIDE SEQUENCE [LARGE SCALE GENOMIC DNA]</scope>
    <source>
        <strain evidence="2 3">DSM 14055</strain>
    </source>
</reference>
<dbReference type="AlphaFoldDB" id="A0A6N7INW5"/>
<evidence type="ECO:0000313" key="2">
    <source>
        <dbReference type="EMBL" id="MQL51706.1"/>
    </source>
</evidence>
<proteinExistence type="predicted"/>
<keyword evidence="2" id="KW-0378">Hydrolase</keyword>
<protein>
    <submittedName>
        <fullName evidence="2">Alpha/beta fold hydrolase</fullName>
    </submittedName>
</protein>
<feature type="domain" description="Peptidase S9 prolyl oligopeptidase catalytic" evidence="1">
    <location>
        <begin position="65"/>
        <end position="263"/>
    </location>
</feature>
<evidence type="ECO:0000259" key="1">
    <source>
        <dbReference type="Pfam" id="PF00326"/>
    </source>
</evidence>
<dbReference type="GO" id="GO:0006508">
    <property type="term" value="P:proteolysis"/>
    <property type="evidence" value="ECO:0007669"/>
    <property type="project" value="InterPro"/>
</dbReference>
<dbReference type="PANTHER" id="PTHR43265">
    <property type="entry name" value="ESTERASE ESTD"/>
    <property type="match status" value="1"/>
</dbReference>
<dbReference type="GO" id="GO:0052689">
    <property type="term" value="F:carboxylic ester hydrolase activity"/>
    <property type="evidence" value="ECO:0007669"/>
    <property type="project" value="TreeGrafter"/>
</dbReference>
<comment type="caution">
    <text evidence="2">The sequence shown here is derived from an EMBL/GenBank/DDBJ whole genome shotgun (WGS) entry which is preliminary data.</text>
</comment>
<dbReference type="OrthoDB" id="9776685at2"/>
<gene>
    <name evidence="2" type="ORF">GFC01_05400</name>
</gene>
<accession>A0A6N7INW5</accession>
<sequence length="263" mass="29111">MVGKQVGGNIMEKPVTIPYQGKKMFGMMHLPEGQDTFSMVVTMHGFVGVKSAPHRMLVKLARKLVDSGYGVLRFDFIGAGDSEGDYRDMTISGEINEAMAAVDWLRNDSGLRIKKLGILGYSMGGCVAACCSNRIQDVSTVVLWSPISNPFWNFAYLIGDDFVNGLAGNDVVVEGNIIGPGFFAELVDINPVAEIAHYDQPVLLIHAARDEQVLPLNALAYKHVFKNNASHVCFIDDATHLFDKPHQEEELISRTVEWFQKYL</sequence>
<dbReference type="Proteomes" id="UP000441717">
    <property type="component" value="Unassembled WGS sequence"/>
</dbReference>
<name>A0A6N7INW5_9FIRM</name>
<keyword evidence="3" id="KW-1185">Reference proteome</keyword>
<dbReference type="SUPFAM" id="SSF53474">
    <property type="entry name" value="alpha/beta-Hydrolases"/>
    <property type="match status" value="1"/>
</dbReference>
<organism evidence="2 3">
    <name type="scientific">Desulfofundulus thermobenzoicus</name>
    <dbReference type="NCBI Taxonomy" id="29376"/>
    <lineage>
        <taxon>Bacteria</taxon>
        <taxon>Bacillati</taxon>
        <taxon>Bacillota</taxon>
        <taxon>Clostridia</taxon>
        <taxon>Eubacteriales</taxon>
        <taxon>Peptococcaceae</taxon>
        <taxon>Desulfofundulus</taxon>
    </lineage>
</organism>
<dbReference type="InterPro" id="IPR001375">
    <property type="entry name" value="Peptidase_S9_cat"/>
</dbReference>
<dbReference type="InterPro" id="IPR029058">
    <property type="entry name" value="AB_hydrolase_fold"/>
</dbReference>
<dbReference type="Pfam" id="PF00326">
    <property type="entry name" value="Peptidase_S9"/>
    <property type="match status" value="1"/>
</dbReference>
<dbReference type="Gene3D" id="3.40.50.1820">
    <property type="entry name" value="alpha/beta hydrolase"/>
    <property type="match status" value="1"/>
</dbReference>
<dbReference type="PANTHER" id="PTHR43265:SF1">
    <property type="entry name" value="ESTERASE ESTD"/>
    <property type="match status" value="1"/>
</dbReference>
<dbReference type="InterPro" id="IPR053145">
    <property type="entry name" value="AB_hydrolase_Est10"/>
</dbReference>